<organism evidence="3 4">
    <name type="scientific">Lacimicrobium alkaliphilum</name>
    <dbReference type="NCBI Taxonomy" id="1526571"/>
    <lineage>
        <taxon>Bacteria</taxon>
        <taxon>Pseudomonadati</taxon>
        <taxon>Pseudomonadota</taxon>
        <taxon>Gammaproteobacteria</taxon>
        <taxon>Alteromonadales</taxon>
        <taxon>Alteromonadaceae</taxon>
        <taxon>Lacimicrobium</taxon>
    </lineage>
</organism>
<protein>
    <recommendedName>
        <fullName evidence="2">DUF4097 domain-containing protein</fullName>
    </recommendedName>
</protein>
<keyword evidence="4" id="KW-1185">Reference proteome</keyword>
<evidence type="ECO:0000256" key="1">
    <source>
        <dbReference type="SAM" id="SignalP"/>
    </source>
</evidence>
<proteinExistence type="predicted"/>
<dbReference type="AlphaFoldDB" id="A0A0U2ZEZ2"/>
<dbReference type="KEGG" id="lal:AT746_05060"/>
<evidence type="ECO:0000259" key="2">
    <source>
        <dbReference type="Pfam" id="PF13349"/>
    </source>
</evidence>
<dbReference type="OrthoDB" id="6194490at2"/>
<gene>
    <name evidence="3" type="ORF">AT746_05060</name>
</gene>
<feature type="signal peptide" evidence="1">
    <location>
        <begin position="1"/>
        <end position="19"/>
    </location>
</feature>
<keyword evidence="1" id="KW-0732">Signal</keyword>
<accession>A0A0U2ZEZ2</accession>
<sequence length="319" mass="35273">MKNILLLSFLLLFTAGLNAAESVDKTLPADMNGRVSIEHHSGKAVIRTWDKPQVKVTGTLDSRAKGFIFETRGNEIRIEVEMPRNYQNGSNWLNWDKEEDNLEIFLPADSFVEYENINAELDAKDIRGGVDLSSVNGDIRVTDLQGRIRISTVNGDIRSQDLNGNINLNTVNGDIKDRDSRGEEIVYESVNGDIRADTQIPRVKLETVNADSELKMGRVEQLKASNVNGDTSVRLELAEGGEVKASSVSGRLELRFQKEVSARFDIEGHAGGDLRNKLTDDKQGKAKYGPSRWLKFSTKEGSGRVNVSTVSGTVVLSSY</sequence>
<feature type="domain" description="DUF4097" evidence="2">
    <location>
        <begin position="35"/>
        <end position="315"/>
    </location>
</feature>
<feature type="chain" id="PRO_5006835394" description="DUF4097 domain-containing protein" evidence="1">
    <location>
        <begin position="20"/>
        <end position="319"/>
    </location>
</feature>
<dbReference type="EMBL" id="CP013650">
    <property type="protein sequence ID" value="ALS97703.1"/>
    <property type="molecule type" value="Genomic_DNA"/>
</dbReference>
<dbReference type="RefSeq" id="WP_062477337.1">
    <property type="nucleotide sequence ID" value="NZ_CP013650.1"/>
</dbReference>
<evidence type="ECO:0000313" key="4">
    <source>
        <dbReference type="Proteomes" id="UP000068447"/>
    </source>
</evidence>
<dbReference type="STRING" id="1526571.AT746_05060"/>
<evidence type="ECO:0000313" key="3">
    <source>
        <dbReference type="EMBL" id="ALS97703.1"/>
    </source>
</evidence>
<dbReference type="Pfam" id="PF13349">
    <property type="entry name" value="DUF4097"/>
    <property type="match status" value="1"/>
</dbReference>
<reference evidence="3 4" key="1">
    <citation type="submission" date="2015-12" db="EMBL/GenBank/DDBJ databases">
        <title>Complete genome of Lacimicrobium alkaliphilum KCTC 32984.</title>
        <authorList>
            <person name="Kim S.-G."/>
            <person name="Lee Y.-J."/>
        </authorList>
    </citation>
    <scope>NUCLEOTIDE SEQUENCE [LARGE SCALE GENOMIC DNA]</scope>
    <source>
        <strain evidence="3 4">YelD216</strain>
    </source>
</reference>
<dbReference type="InterPro" id="IPR025164">
    <property type="entry name" value="Toastrack_DUF4097"/>
</dbReference>
<dbReference type="Proteomes" id="UP000068447">
    <property type="component" value="Chromosome"/>
</dbReference>
<name>A0A0U2ZEZ2_9ALTE</name>